<keyword evidence="2" id="KW-0238">DNA-binding</keyword>
<evidence type="ECO:0000313" key="5">
    <source>
        <dbReference type="WBParaSite" id="TMUE_1000003022.1"/>
    </source>
</evidence>
<dbReference type="SUPFAM" id="SSF55945">
    <property type="entry name" value="TATA-box binding protein-like"/>
    <property type="match status" value="2"/>
</dbReference>
<reference evidence="5" key="1">
    <citation type="submission" date="2019-12" db="UniProtKB">
        <authorList>
            <consortium name="WormBaseParasite"/>
        </authorList>
    </citation>
    <scope>IDENTIFICATION</scope>
</reference>
<dbReference type="InterPro" id="IPR000814">
    <property type="entry name" value="TBP"/>
</dbReference>
<evidence type="ECO:0000256" key="1">
    <source>
        <dbReference type="ARBA" id="ARBA00005560"/>
    </source>
</evidence>
<dbReference type="GO" id="GO:0003677">
    <property type="term" value="F:DNA binding"/>
    <property type="evidence" value="ECO:0007669"/>
    <property type="project" value="UniProtKB-KW"/>
</dbReference>
<dbReference type="Gene3D" id="3.30.310.10">
    <property type="entry name" value="TATA-Binding Protein"/>
    <property type="match status" value="2"/>
</dbReference>
<organism evidence="4 5">
    <name type="scientific">Trichuris muris</name>
    <name type="common">Mouse whipworm</name>
    <dbReference type="NCBI Taxonomy" id="70415"/>
    <lineage>
        <taxon>Eukaryota</taxon>
        <taxon>Metazoa</taxon>
        <taxon>Ecdysozoa</taxon>
        <taxon>Nematoda</taxon>
        <taxon>Enoplea</taxon>
        <taxon>Dorylaimia</taxon>
        <taxon>Trichinellida</taxon>
        <taxon>Trichuridae</taxon>
        <taxon>Trichuris</taxon>
    </lineage>
</organism>
<dbReference type="PRINTS" id="PR00686">
    <property type="entry name" value="TIFACTORIID"/>
</dbReference>
<dbReference type="AlphaFoldDB" id="A0A5S6Q7U3"/>
<evidence type="ECO:0000313" key="4">
    <source>
        <dbReference type="Proteomes" id="UP000046395"/>
    </source>
</evidence>
<evidence type="ECO:0000256" key="2">
    <source>
        <dbReference type="ARBA" id="ARBA00023125"/>
    </source>
</evidence>
<dbReference type="InterPro" id="IPR012295">
    <property type="entry name" value="TBP_dom_sf"/>
</dbReference>
<keyword evidence="4" id="KW-1185">Reference proteome</keyword>
<dbReference type="STRING" id="70415.A0A5S6Q7U3"/>
<dbReference type="PANTHER" id="PTHR10126">
    <property type="entry name" value="TATA-BOX BINDING PROTEIN"/>
    <property type="match status" value="1"/>
</dbReference>
<sequence length="203" mass="23445">MAWRAVAKFCTDDVVESSPSMDIEKPGMQVLNIYTRNNLGRSLNLKELAERLLNAEYNPQSVDAVRLQLRDPDSMAFVYGDGTVMCNGTTSEWQAELAAHRYCRMIRTCNYRVKCLNYEVLNVCGMCRLPFHVRLASLNDAYPHLTNYHLYTQKCLVYHMENPNVQVIIYEDGEVRIHDAKESADLDKALDKVYPILKKFRLK</sequence>
<protein>
    <submittedName>
        <fullName evidence="5">DRBM domain-containing protein</fullName>
    </submittedName>
</protein>
<keyword evidence="3" id="KW-0804">Transcription</keyword>
<accession>A0A5S6Q7U3</accession>
<dbReference type="GO" id="GO:0006352">
    <property type="term" value="P:DNA-templated transcription initiation"/>
    <property type="evidence" value="ECO:0007669"/>
    <property type="project" value="InterPro"/>
</dbReference>
<comment type="similarity">
    <text evidence="1">Belongs to the TBP family.</text>
</comment>
<name>A0A5S6Q7U3_TRIMR</name>
<evidence type="ECO:0000256" key="3">
    <source>
        <dbReference type="ARBA" id="ARBA00023163"/>
    </source>
</evidence>
<proteinExistence type="inferred from homology"/>
<dbReference type="WBParaSite" id="TMUE_1000003022.1">
    <property type="protein sequence ID" value="TMUE_1000003022.1"/>
    <property type="gene ID" value="WBGene00293451"/>
</dbReference>
<dbReference type="Pfam" id="PF00352">
    <property type="entry name" value="TBP"/>
    <property type="match status" value="2"/>
</dbReference>
<dbReference type="Proteomes" id="UP000046395">
    <property type="component" value="Unassembled WGS sequence"/>
</dbReference>